<dbReference type="STRING" id="1569628.A0A316ULB6"/>
<evidence type="ECO:0000259" key="2">
    <source>
        <dbReference type="PROSITE" id="PS50275"/>
    </source>
</evidence>
<dbReference type="PROSITE" id="PS50275">
    <property type="entry name" value="SAC"/>
    <property type="match status" value="1"/>
</dbReference>
<feature type="compositionally biased region" description="Polar residues" evidence="1">
    <location>
        <begin position="48"/>
        <end position="59"/>
    </location>
</feature>
<gene>
    <name evidence="4" type="ORF">BDZ90DRAFT_214896</name>
</gene>
<name>A0A316ULB6_9BASI</name>
<dbReference type="Pfam" id="PF02383">
    <property type="entry name" value="Syja_N"/>
    <property type="match status" value="1"/>
</dbReference>
<sequence>ELEDKLVKEATRQFARGELYFSYDFDLTTPLQRKHEQLVKANGGKTAPQPTAPSSNGSSLPPFEEPRPTLPLWRRVDRRFFHNEHMLRDFIAAGAHSLVLPLMQGYFQTSSLPLPASSGGEADSSAQLMIISRRSRERPGLRYQRRGVNSDGQVANYVETEQVLLVHREEQTHLFSFVQFRGSIPLYWSQSPFSLKPPPILERSSQENKRAFAAHFKAQVERYGKVTCVNLAEQSGKEGEITAAYQKGVEELRDDKVKYLAFDFHKECAGMKFENVSRLIERLDDTLQEMGFFWRSSGGQFGTFRVSCLDCLDRSGVAASAFGRHMLLSQLASLGIAVQPKDNPAFDYAFNDAWANNGDQISQCYAGSRALKGDFTRTGRRNWTGVFNDATASVYRLVQGAVTDFWRQTVISFVYGELSLSGLEKYGEELQSVDPSNEVRLARVRAAAIETCAGMDEGEIRIGGWTLFSPHETNRVQSTRLEEKVVLLTNKSLYICAYDFTADKLSEYSRILLGDITALQKGEYILSPKEGVWSEQHWGLVVYYLRQDTRVNVASIKN</sequence>
<dbReference type="Pfam" id="PF12456">
    <property type="entry name" value="hSac2"/>
    <property type="match status" value="1"/>
</dbReference>
<feature type="region of interest" description="Disordered" evidence="1">
    <location>
        <begin position="40"/>
        <end position="68"/>
    </location>
</feature>
<dbReference type="GeneID" id="37026024"/>
<dbReference type="Proteomes" id="UP000245884">
    <property type="component" value="Unassembled WGS sequence"/>
</dbReference>
<dbReference type="AlphaFoldDB" id="A0A316ULB6"/>
<evidence type="ECO:0000313" key="5">
    <source>
        <dbReference type="Proteomes" id="UP000245884"/>
    </source>
</evidence>
<dbReference type="GO" id="GO:0005783">
    <property type="term" value="C:endoplasmic reticulum"/>
    <property type="evidence" value="ECO:0007669"/>
    <property type="project" value="TreeGrafter"/>
</dbReference>
<dbReference type="PANTHER" id="PTHR45662:SF7">
    <property type="entry name" value="SACI DOMAIN PROTEIN (AFU_ORTHOLOGUE AFUA_1G15890)"/>
    <property type="match status" value="1"/>
</dbReference>
<dbReference type="InterPro" id="IPR034753">
    <property type="entry name" value="hSac2"/>
</dbReference>
<proteinExistence type="predicted"/>
<dbReference type="RefSeq" id="XP_025360669.1">
    <property type="nucleotide sequence ID" value="XM_025504201.1"/>
</dbReference>
<dbReference type="EMBL" id="KZ819673">
    <property type="protein sequence ID" value="PWN26057.1"/>
    <property type="molecule type" value="Genomic_DNA"/>
</dbReference>
<feature type="domain" description="SAC" evidence="2">
    <location>
        <begin position="10"/>
        <end position="367"/>
    </location>
</feature>
<evidence type="ECO:0000259" key="3">
    <source>
        <dbReference type="PROSITE" id="PS51791"/>
    </source>
</evidence>
<feature type="domain" description="HSac2" evidence="3">
    <location>
        <begin position="431"/>
        <end position="558"/>
    </location>
</feature>
<reference evidence="4 5" key="1">
    <citation type="journal article" date="2018" name="Mol. Biol. Evol.">
        <title>Broad Genomic Sampling Reveals a Smut Pathogenic Ancestry of the Fungal Clade Ustilaginomycotina.</title>
        <authorList>
            <person name="Kijpornyongpan T."/>
            <person name="Mondo S.J."/>
            <person name="Barry K."/>
            <person name="Sandor L."/>
            <person name="Lee J."/>
            <person name="Lipzen A."/>
            <person name="Pangilinan J."/>
            <person name="LaButti K."/>
            <person name="Hainaut M."/>
            <person name="Henrissat B."/>
            <person name="Grigoriev I.V."/>
            <person name="Spatafora J.W."/>
            <person name="Aime M.C."/>
        </authorList>
    </citation>
    <scope>NUCLEOTIDE SEQUENCE [LARGE SCALE GENOMIC DNA]</scope>
    <source>
        <strain evidence="4 5">MCA 5214</strain>
    </source>
</reference>
<accession>A0A316ULB6</accession>
<feature type="non-terminal residue" evidence="4">
    <location>
        <position position="558"/>
    </location>
</feature>
<evidence type="ECO:0000256" key="1">
    <source>
        <dbReference type="SAM" id="MobiDB-lite"/>
    </source>
</evidence>
<dbReference type="PANTHER" id="PTHR45662">
    <property type="entry name" value="PHOSPHATIDYLINOSITIDE PHOSPHATASE SAC1"/>
    <property type="match status" value="1"/>
</dbReference>
<dbReference type="PROSITE" id="PS51791">
    <property type="entry name" value="HSAC2"/>
    <property type="match status" value="1"/>
</dbReference>
<evidence type="ECO:0000313" key="4">
    <source>
        <dbReference type="EMBL" id="PWN26057.1"/>
    </source>
</evidence>
<dbReference type="OrthoDB" id="405996at2759"/>
<organism evidence="4 5">
    <name type="scientific">Jaminaea rosea</name>
    <dbReference type="NCBI Taxonomy" id="1569628"/>
    <lineage>
        <taxon>Eukaryota</taxon>
        <taxon>Fungi</taxon>
        <taxon>Dikarya</taxon>
        <taxon>Basidiomycota</taxon>
        <taxon>Ustilaginomycotina</taxon>
        <taxon>Exobasidiomycetes</taxon>
        <taxon>Microstromatales</taxon>
        <taxon>Microstromatales incertae sedis</taxon>
        <taxon>Jaminaea</taxon>
    </lineage>
</organism>
<feature type="non-terminal residue" evidence="4">
    <location>
        <position position="1"/>
    </location>
</feature>
<protein>
    <recommendedName>
        <fullName evidence="6">SAC domain-containing protein</fullName>
    </recommendedName>
</protein>
<dbReference type="InterPro" id="IPR002013">
    <property type="entry name" value="SAC_dom"/>
</dbReference>
<dbReference type="InterPro" id="IPR022158">
    <property type="entry name" value="Inositol_phosphatase"/>
</dbReference>
<dbReference type="GO" id="GO:0043812">
    <property type="term" value="F:phosphatidylinositol-4-phosphate phosphatase activity"/>
    <property type="evidence" value="ECO:0007669"/>
    <property type="project" value="TreeGrafter"/>
</dbReference>
<evidence type="ECO:0008006" key="6">
    <source>
        <dbReference type="Google" id="ProtNLM"/>
    </source>
</evidence>
<keyword evidence="5" id="KW-1185">Reference proteome</keyword>
<dbReference type="GO" id="GO:0046856">
    <property type="term" value="P:phosphatidylinositol dephosphorylation"/>
    <property type="evidence" value="ECO:0007669"/>
    <property type="project" value="TreeGrafter"/>
</dbReference>